<dbReference type="Proteomes" id="UP000315914">
    <property type="component" value="Unassembled WGS sequence"/>
</dbReference>
<dbReference type="InterPro" id="IPR029058">
    <property type="entry name" value="AB_hydrolase_fold"/>
</dbReference>
<feature type="domain" description="AB hydrolase-1" evidence="2">
    <location>
        <begin position="22"/>
        <end position="257"/>
    </location>
</feature>
<protein>
    <submittedName>
        <fullName evidence="3">Proline iminopeptidase</fullName>
    </submittedName>
</protein>
<dbReference type="OrthoDB" id="9804723at2"/>
<dbReference type="PANTHER" id="PTHR43798">
    <property type="entry name" value="MONOACYLGLYCEROL LIPASE"/>
    <property type="match status" value="1"/>
</dbReference>
<dbReference type="GO" id="GO:0016020">
    <property type="term" value="C:membrane"/>
    <property type="evidence" value="ECO:0007669"/>
    <property type="project" value="TreeGrafter"/>
</dbReference>
<name>A0A560JZQ3_9BRAD</name>
<evidence type="ECO:0000256" key="1">
    <source>
        <dbReference type="ARBA" id="ARBA00022801"/>
    </source>
</evidence>
<dbReference type="PANTHER" id="PTHR43798:SF31">
    <property type="entry name" value="AB HYDROLASE SUPERFAMILY PROTEIN YCLE"/>
    <property type="match status" value="1"/>
</dbReference>
<dbReference type="AlphaFoldDB" id="A0A560JZQ3"/>
<dbReference type="InterPro" id="IPR000073">
    <property type="entry name" value="AB_hydrolase_1"/>
</dbReference>
<dbReference type="RefSeq" id="WP_080135040.1">
    <property type="nucleotide sequence ID" value="NZ_LWIG01000007.1"/>
</dbReference>
<sequence length="287" mass="31690">MPHATTRDDVRIYFEEAGQGTPIIFLHEFAADYTNWEPQMRYFSRGHRCITYSARGYTPSDVPDGAVYTYTHFYTDALAVLDHLRIERAHLVGLSMGAYSSLQIGLNAPQRALSMTLAGVGSGSELENLDVWRKQCRANAEQFETLGSAEVAKITREAPSRIPFLVKDPRGHADFYAALARHDAKGSANTMRGFQGGRPSIYTMTDSVKKVTTPALIICGDEDDPCIGASLFLKKHLPAAGLAMFPKSGHVLNLEEPALFNESVERFVTLVEAGRWPARDPRSLASH</sequence>
<reference evidence="3 4" key="1">
    <citation type="submission" date="2019-06" db="EMBL/GenBank/DDBJ databases">
        <title>Genomic Encyclopedia of Type Strains, Phase IV (KMG-V): Genome sequencing to study the core and pangenomes of soil and plant-associated prokaryotes.</title>
        <authorList>
            <person name="Whitman W."/>
        </authorList>
    </citation>
    <scope>NUCLEOTIDE SEQUENCE [LARGE SCALE GENOMIC DNA]</scope>
    <source>
        <strain evidence="3 4">BR 10556</strain>
    </source>
</reference>
<dbReference type="EMBL" id="VITW01000004">
    <property type="protein sequence ID" value="TWB76565.1"/>
    <property type="molecule type" value="Genomic_DNA"/>
</dbReference>
<comment type="caution">
    <text evidence="3">The sequence shown here is derived from an EMBL/GenBank/DDBJ whole genome shotgun (WGS) entry which is preliminary data.</text>
</comment>
<evidence type="ECO:0000313" key="4">
    <source>
        <dbReference type="Proteomes" id="UP000315914"/>
    </source>
</evidence>
<dbReference type="SUPFAM" id="SSF53474">
    <property type="entry name" value="alpha/beta-Hydrolases"/>
    <property type="match status" value="1"/>
</dbReference>
<dbReference type="Pfam" id="PF00561">
    <property type="entry name" value="Abhydrolase_1"/>
    <property type="match status" value="1"/>
</dbReference>
<proteinExistence type="predicted"/>
<evidence type="ECO:0000313" key="3">
    <source>
        <dbReference type="EMBL" id="TWB76565.1"/>
    </source>
</evidence>
<accession>A0A560JZQ3</accession>
<dbReference type="Gene3D" id="3.40.50.1820">
    <property type="entry name" value="alpha/beta hydrolase"/>
    <property type="match status" value="1"/>
</dbReference>
<dbReference type="GO" id="GO:0016787">
    <property type="term" value="F:hydrolase activity"/>
    <property type="evidence" value="ECO:0007669"/>
    <property type="project" value="UniProtKB-KW"/>
</dbReference>
<gene>
    <name evidence="3" type="ORF">FBZ95_104756</name>
</gene>
<keyword evidence="4" id="KW-1185">Reference proteome</keyword>
<dbReference type="STRING" id="1399419.A5906_28510"/>
<organism evidence="3 4">
    <name type="scientific">Bradyrhizobium sacchari</name>
    <dbReference type="NCBI Taxonomy" id="1399419"/>
    <lineage>
        <taxon>Bacteria</taxon>
        <taxon>Pseudomonadati</taxon>
        <taxon>Pseudomonadota</taxon>
        <taxon>Alphaproteobacteria</taxon>
        <taxon>Hyphomicrobiales</taxon>
        <taxon>Nitrobacteraceae</taxon>
        <taxon>Bradyrhizobium</taxon>
    </lineage>
</organism>
<dbReference type="InterPro" id="IPR050266">
    <property type="entry name" value="AB_hydrolase_sf"/>
</dbReference>
<keyword evidence="1" id="KW-0378">Hydrolase</keyword>
<evidence type="ECO:0000259" key="2">
    <source>
        <dbReference type="Pfam" id="PF00561"/>
    </source>
</evidence>